<accession>A0A381L1L4</accession>
<gene>
    <name evidence="2" type="ORF">BGT96224V2_LOCUS947</name>
</gene>
<feature type="signal peptide" evidence="1">
    <location>
        <begin position="1"/>
        <end position="16"/>
    </location>
</feature>
<sequence>MQGLITSSLFISCALSLSLPVDTATSQFNKRHFDQADESNAGGQICASSSQVFTESDIQETALRACHLLHQQNLLDACTECVEVRPEFPRMFTGIIADEVGHNLHHDKHQKTHAHPGSNNVHYVSIDHHTDNDHKSHSKHFNEHETYFVSNEHKRPEHEKYGHETNVQIKSKHGKPSHSESEFHIPHNQHKSGEVLLQFPIHGQNVIHDDVRMVEPSTSILMTTSCVVVSVVEITKSGQYNQCKERPLSSLMPINTHDHFSHQKTSCVQQVC</sequence>
<proteinExistence type="predicted"/>
<dbReference type="EMBL" id="UIGY01000001">
    <property type="protein sequence ID" value="SUZ07467.1"/>
    <property type="molecule type" value="Genomic_DNA"/>
</dbReference>
<evidence type="ECO:0000313" key="2">
    <source>
        <dbReference type="EMBL" id="SUZ07467.1"/>
    </source>
</evidence>
<evidence type="ECO:0000256" key="1">
    <source>
        <dbReference type="SAM" id="SignalP"/>
    </source>
</evidence>
<name>A0A381L1L4_BLUGR</name>
<organism evidence="2">
    <name type="scientific">Blumeria graminis f. sp. tritici 96224</name>
    <dbReference type="NCBI Taxonomy" id="1268274"/>
    <lineage>
        <taxon>Eukaryota</taxon>
        <taxon>Fungi</taxon>
        <taxon>Dikarya</taxon>
        <taxon>Ascomycota</taxon>
        <taxon>Pezizomycotina</taxon>
        <taxon>Leotiomycetes</taxon>
        <taxon>Erysiphales</taxon>
        <taxon>Erysiphaceae</taxon>
        <taxon>Blumeria</taxon>
    </lineage>
</organism>
<keyword evidence="1" id="KW-0732">Signal</keyword>
<feature type="chain" id="PRO_5016788620" evidence="1">
    <location>
        <begin position="17"/>
        <end position="272"/>
    </location>
</feature>
<dbReference type="AlphaFoldDB" id="A0A381L1L4"/>
<protein>
    <submittedName>
        <fullName evidence="2">BgtE-5820</fullName>
    </submittedName>
</protein>
<reference evidence="2" key="1">
    <citation type="submission" date="2018-07" db="EMBL/GenBank/DDBJ databases">
        <authorList>
            <person name="Quirk P.G."/>
            <person name="Krulwich T.A."/>
        </authorList>
    </citation>
    <scope>NUCLEOTIDE SEQUENCE</scope>
    <source>
        <strain evidence="2">96224</strain>
    </source>
</reference>